<dbReference type="OrthoDB" id="6374365at2759"/>
<evidence type="ECO:0000313" key="4">
    <source>
        <dbReference type="Proteomes" id="UP000789390"/>
    </source>
</evidence>
<dbReference type="Proteomes" id="UP000789390">
    <property type="component" value="Unassembled WGS sequence"/>
</dbReference>
<dbReference type="EMBL" id="CAKKLH010000277">
    <property type="protein sequence ID" value="CAH0107607.1"/>
    <property type="molecule type" value="Genomic_DNA"/>
</dbReference>
<evidence type="ECO:0000256" key="2">
    <source>
        <dbReference type="SAM" id="SignalP"/>
    </source>
</evidence>
<evidence type="ECO:0000256" key="1">
    <source>
        <dbReference type="SAM" id="MobiDB-lite"/>
    </source>
</evidence>
<feature type="compositionally biased region" description="Low complexity" evidence="1">
    <location>
        <begin position="968"/>
        <end position="990"/>
    </location>
</feature>
<comment type="caution">
    <text evidence="3">The sequence shown here is derived from an EMBL/GenBank/DDBJ whole genome shotgun (WGS) entry which is preliminary data.</text>
</comment>
<feature type="chain" id="PRO_5035205693" description="Zonadhesin" evidence="2">
    <location>
        <begin position="25"/>
        <end position="1727"/>
    </location>
</feature>
<name>A0A8J2RSU8_9CRUS</name>
<sequence>MRRIVFLSLIGILALVTHFEESDAVSTGSIENAQQNRTVTTTVVSNIRGPIESISITITNDSGTGAKTQREIAIGDEITQLFFGEAPAAADSKGSASEPGVTIQAETVGDNVPVIPVQQEDTTIGTTIDSMANPIDSIPITAEEGIQQTGVNVDEQITQVQPETSNFEGAVNTGDSFIVGEIEKVLPPPTETTDSQIIQVEQEPVIEKVDPSTTADIFTTTFTTGDGIQTNVAGAQGSAISSIVDVTGFQTTIPPIFVSSEVTGKLSMEPQEEVLDVQVNPDKYSFNIPWTAKQIPIFINSKIKHAVFNIHVPTSPSTHSQFSGIEVENKPKESSLEIEISGHQLPAAIESATQMPNLPQVAQVEDINLGKSDPVTVMDGEVTGTSQIQQEASIADAAFFEIDKIIIGTGVNQTDTTPADTFAIDGIVAQTDTYGDQVLFQVQQPPNIQNFISDERAMRSALASLATRVNSAQQVAGGRVNNGRALSRHFDEDNISLEVIDFIPNNNQRGIINQTVVVNHQKPLLVKIDDDGSLSTEVLGHMNENQTISLSRPSQDATLVLSPEGDRQNGNVQTMTVSQVQTSVNAGVLNGEIDVDISVEKAADGPTHAPDNIFGNSDEQDDDLSLEVNFNLLPKIKRLLWPQLRKKEKRPEMVFFRHSGEEQDDDDTLEMNDILADRVFQQKLQEMDGRLKTVTVERGKRLMEKYAEALAMSSVAAATINFSFYLPLLVACDSTNATMFGFHYITFVGVLILLPHLREADSYSVQTNGKSEIDFGDVTYLSDEASSITSDVKEEANHNDETMARQKRTTLTTTIDGKFTVHLTVMVKPAEQVVPPQMARGGRLRSAGRSVHDPISRNCQNEYCDFAMELELLEKQVSTPVDSTGSQETNKNRMTIEGQVKPTTLPDKTVAKYRSSSRIYPTTTTTTRYPMMTPSIKQVLDRTKTAETTTRYPTLISRSSSVKNVVNKTQRGGRYQTTTTARTPANNVTRINRMRTTSRPPSRDLNEDYLFSERRNENGPNKSRASQQELNRRKSPKAATRLFQATRIQKKKEAEPDVIVTTEKNEPTQTTTDNQVQMENVNNSDIKPDDLNGTFDGPIFRNSVEHLNSSTSEISIMSTTPAEEDVTTQMTINNNDTVPLSLNDGIMSNVTQLDEINVTVEPVSIQNDSFVTQSNGQLDIPLESSGNLTPTEQTLLNPTEISVPILATTSGNPIISIPWEQIGDFEFQINPISKQVINIRIQKTTTTTTAPYNPITISYEEQGNSSLNQGERQEEILLDVESGTPAATLEIPTTVIPTQTVTPTVKMPIPLNRRKPISVTQPERVDTPLEPSRDFVPTPMEIPEREQSVITEGIQTSTTQNPELFRMSSEYKQVGSVNTETVTNISVQQTTIPENSPSTEIYISEAETVTSEMKTPIEEDIPRQSEPEIAEIQPPIPINRKPKIDGQLNVLDKMYVEPVRELAPPTTIVTSMAPVIPIQTTSTSPILELSEEFPWEQRHDYEVQVNPKTNQVVNIRMLMSTTHNPLSVLPVEVPNDHYDTTAAPDSTQMDSTKTNESVLTAEEQDELTVQVLGRILDRNGKIRTLVVPHRPKDNIGERILIQHSDQVDDDFPDGKVGTRFAVTAPPKKVSSNGRDRSTHVARKPIFTHTSEDGVFYFRYANEEDELNHYAANGIIRNKQIMDDERETDLPQKESPYFYYSQDRNSSALVKSSCPILLLVACVSFLFL</sequence>
<gene>
    <name evidence="3" type="ORF">DGAL_LOCUS10927</name>
</gene>
<feature type="compositionally biased region" description="Polar residues" evidence="1">
    <location>
        <begin position="1018"/>
        <end position="1029"/>
    </location>
</feature>
<accession>A0A8J2RSU8</accession>
<feature type="region of interest" description="Disordered" evidence="1">
    <location>
        <begin position="968"/>
        <end position="1040"/>
    </location>
</feature>
<evidence type="ECO:0000313" key="3">
    <source>
        <dbReference type="EMBL" id="CAH0107607.1"/>
    </source>
</evidence>
<evidence type="ECO:0008006" key="5">
    <source>
        <dbReference type="Google" id="ProtNLM"/>
    </source>
</evidence>
<reference evidence="3" key="1">
    <citation type="submission" date="2021-11" db="EMBL/GenBank/DDBJ databases">
        <authorList>
            <person name="Schell T."/>
        </authorList>
    </citation>
    <scope>NUCLEOTIDE SEQUENCE</scope>
    <source>
        <strain evidence="3">M5</strain>
    </source>
</reference>
<protein>
    <recommendedName>
        <fullName evidence="5">Zonadhesin</fullName>
    </recommendedName>
</protein>
<feature type="compositionally biased region" description="Basic and acidic residues" evidence="1">
    <location>
        <begin position="1001"/>
        <end position="1017"/>
    </location>
</feature>
<organism evidence="3 4">
    <name type="scientific">Daphnia galeata</name>
    <dbReference type="NCBI Taxonomy" id="27404"/>
    <lineage>
        <taxon>Eukaryota</taxon>
        <taxon>Metazoa</taxon>
        <taxon>Ecdysozoa</taxon>
        <taxon>Arthropoda</taxon>
        <taxon>Crustacea</taxon>
        <taxon>Branchiopoda</taxon>
        <taxon>Diplostraca</taxon>
        <taxon>Cladocera</taxon>
        <taxon>Anomopoda</taxon>
        <taxon>Daphniidae</taxon>
        <taxon>Daphnia</taxon>
    </lineage>
</organism>
<proteinExistence type="predicted"/>
<keyword evidence="4" id="KW-1185">Reference proteome</keyword>
<keyword evidence="2" id="KW-0732">Signal</keyword>
<feature type="signal peptide" evidence="2">
    <location>
        <begin position="1"/>
        <end position="24"/>
    </location>
</feature>